<dbReference type="EMBL" id="OX395143">
    <property type="protein sequence ID" value="CAI5797783.1"/>
    <property type="molecule type" value="Genomic_DNA"/>
</dbReference>
<gene>
    <name evidence="1" type="ORF">PODLI_1B021312</name>
</gene>
<accession>A0AA35PTW7</accession>
<dbReference type="Proteomes" id="UP001178461">
    <property type="component" value="Chromosome 16"/>
</dbReference>
<keyword evidence="2" id="KW-1185">Reference proteome</keyword>
<organism evidence="1 2">
    <name type="scientific">Podarcis lilfordi</name>
    <name type="common">Lilford's wall lizard</name>
    <dbReference type="NCBI Taxonomy" id="74358"/>
    <lineage>
        <taxon>Eukaryota</taxon>
        <taxon>Metazoa</taxon>
        <taxon>Chordata</taxon>
        <taxon>Craniata</taxon>
        <taxon>Vertebrata</taxon>
        <taxon>Euteleostomi</taxon>
        <taxon>Lepidosauria</taxon>
        <taxon>Squamata</taxon>
        <taxon>Bifurcata</taxon>
        <taxon>Unidentata</taxon>
        <taxon>Episquamata</taxon>
        <taxon>Laterata</taxon>
        <taxon>Lacertibaenia</taxon>
        <taxon>Lacertidae</taxon>
        <taxon>Podarcis</taxon>
    </lineage>
</organism>
<evidence type="ECO:0000313" key="2">
    <source>
        <dbReference type="Proteomes" id="UP001178461"/>
    </source>
</evidence>
<reference evidence="1" key="1">
    <citation type="submission" date="2022-12" db="EMBL/GenBank/DDBJ databases">
        <authorList>
            <person name="Alioto T."/>
            <person name="Alioto T."/>
            <person name="Gomez Garrido J."/>
        </authorList>
    </citation>
    <scope>NUCLEOTIDE SEQUENCE</scope>
</reference>
<sequence>MTTIEREVTEDVTERVAVLKVTAMQDWASYAEGQLSDHREAALQSIVALLGPQNGDTERTEPQGILCKVPWSRGALVCCRAQCGSQFSFAIKPGLPLTHICG</sequence>
<evidence type="ECO:0000313" key="1">
    <source>
        <dbReference type="EMBL" id="CAI5797783.1"/>
    </source>
</evidence>
<proteinExistence type="predicted"/>
<dbReference type="AlphaFoldDB" id="A0AA35PTW7"/>
<protein>
    <submittedName>
        <fullName evidence="1">Uncharacterized protein</fullName>
    </submittedName>
</protein>
<name>A0AA35PTW7_9SAUR</name>